<accession>A0A0A8YVS1</accession>
<name>A0A0A8YVS1_ARUDO</name>
<protein>
    <submittedName>
        <fullName evidence="1">Uncharacterized protein</fullName>
    </submittedName>
</protein>
<dbReference type="AlphaFoldDB" id="A0A0A8YVS1"/>
<organism evidence="1">
    <name type="scientific">Arundo donax</name>
    <name type="common">Giant reed</name>
    <name type="synonym">Donax arundinaceus</name>
    <dbReference type="NCBI Taxonomy" id="35708"/>
    <lineage>
        <taxon>Eukaryota</taxon>
        <taxon>Viridiplantae</taxon>
        <taxon>Streptophyta</taxon>
        <taxon>Embryophyta</taxon>
        <taxon>Tracheophyta</taxon>
        <taxon>Spermatophyta</taxon>
        <taxon>Magnoliopsida</taxon>
        <taxon>Liliopsida</taxon>
        <taxon>Poales</taxon>
        <taxon>Poaceae</taxon>
        <taxon>PACMAD clade</taxon>
        <taxon>Arundinoideae</taxon>
        <taxon>Arundineae</taxon>
        <taxon>Arundo</taxon>
    </lineage>
</organism>
<sequence>MAKLLLLAVLNPRNLDWERFGFKQFQPNPGNT</sequence>
<reference evidence="1" key="1">
    <citation type="submission" date="2014-09" db="EMBL/GenBank/DDBJ databases">
        <authorList>
            <person name="Magalhaes I.L.F."/>
            <person name="Oliveira U."/>
            <person name="Santos F.R."/>
            <person name="Vidigal T.H.D.A."/>
            <person name="Brescovit A.D."/>
            <person name="Santos A.J."/>
        </authorList>
    </citation>
    <scope>NUCLEOTIDE SEQUENCE</scope>
    <source>
        <tissue evidence="1">Shoot tissue taken approximately 20 cm above the soil surface</tissue>
    </source>
</reference>
<dbReference type="EMBL" id="GBRH01266666">
    <property type="protein sequence ID" value="JAD31229.1"/>
    <property type="molecule type" value="Transcribed_RNA"/>
</dbReference>
<proteinExistence type="predicted"/>
<reference evidence="1" key="2">
    <citation type="journal article" date="2015" name="Data Brief">
        <title>Shoot transcriptome of the giant reed, Arundo donax.</title>
        <authorList>
            <person name="Barrero R.A."/>
            <person name="Guerrero F.D."/>
            <person name="Moolhuijzen P."/>
            <person name="Goolsby J.A."/>
            <person name="Tidwell J."/>
            <person name="Bellgard S.E."/>
            <person name="Bellgard M.I."/>
        </authorList>
    </citation>
    <scope>NUCLEOTIDE SEQUENCE</scope>
    <source>
        <tissue evidence="1">Shoot tissue taken approximately 20 cm above the soil surface</tissue>
    </source>
</reference>
<evidence type="ECO:0000313" key="1">
    <source>
        <dbReference type="EMBL" id="JAD31229.1"/>
    </source>
</evidence>